<organism evidence="2 3">
    <name type="scientific">Globodera rostochiensis</name>
    <name type="common">Golden nematode worm</name>
    <name type="synonym">Heterodera rostochiensis</name>
    <dbReference type="NCBI Taxonomy" id="31243"/>
    <lineage>
        <taxon>Eukaryota</taxon>
        <taxon>Metazoa</taxon>
        <taxon>Ecdysozoa</taxon>
        <taxon>Nematoda</taxon>
        <taxon>Chromadorea</taxon>
        <taxon>Rhabditida</taxon>
        <taxon>Tylenchina</taxon>
        <taxon>Tylenchomorpha</taxon>
        <taxon>Tylenchoidea</taxon>
        <taxon>Heteroderidae</taxon>
        <taxon>Heteroderinae</taxon>
        <taxon>Globodera</taxon>
    </lineage>
</organism>
<dbReference type="InterPro" id="IPR001114">
    <property type="entry name" value="Adenylosuccinate_synthetase"/>
</dbReference>
<dbReference type="WBParaSite" id="Gr19_v10_g11892.t1">
    <property type="protein sequence ID" value="Gr19_v10_g11892.t1"/>
    <property type="gene ID" value="Gr19_v10_g11892"/>
</dbReference>
<dbReference type="Pfam" id="PF00709">
    <property type="entry name" value="Adenylsucc_synt"/>
    <property type="match status" value="1"/>
</dbReference>
<dbReference type="GO" id="GO:0044208">
    <property type="term" value="P:'de novo' AMP biosynthetic process"/>
    <property type="evidence" value="ECO:0007669"/>
    <property type="project" value="TreeGrafter"/>
</dbReference>
<dbReference type="SUPFAM" id="SSF52540">
    <property type="entry name" value="P-loop containing nucleoside triphosphate hydrolases"/>
    <property type="match status" value="1"/>
</dbReference>
<keyword evidence="2" id="KW-1185">Reference proteome</keyword>
<accession>A0A914GW57</accession>
<dbReference type="PANTHER" id="PTHR11846">
    <property type="entry name" value="ADENYLOSUCCINATE SYNTHETASE"/>
    <property type="match status" value="1"/>
</dbReference>
<feature type="region of interest" description="Disordered" evidence="1">
    <location>
        <begin position="483"/>
        <end position="511"/>
    </location>
</feature>
<evidence type="ECO:0000313" key="3">
    <source>
        <dbReference type="WBParaSite" id="Gr19_v10_g11892.t1"/>
    </source>
</evidence>
<proteinExistence type="predicted"/>
<dbReference type="PANTHER" id="PTHR11846:SF0">
    <property type="entry name" value="ADENYLOSUCCINATE SYNTHETASE"/>
    <property type="match status" value="1"/>
</dbReference>
<dbReference type="Gene3D" id="3.90.170.10">
    <property type="entry name" value="Adenylosuccinate Synthetase, subunit A, domain 3"/>
    <property type="match status" value="1"/>
</dbReference>
<dbReference type="InterPro" id="IPR027417">
    <property type="entry name" value="P-loop_NTPase"/>
</dbReference>
<protein>
    <submittedName>
        <fullName evidence="3">Uncharacterized protein</fullName>
    </submittedName>
</protein>
<evidence type="ECO:0000256" key="1">
    <source>
        <dbReference type="SAM" id="MobiDB-lite"/>
    </source>
</evidence>
<dbReference type="GO" id="GO:0000166">
    <property type="term" value="F:nucleotide binding"/>
    <property type="evidence" value="ECO:0007669"/>
    <property type="project" value="InterPro"/>
</dbReference>
<dbReference type="InterPro" id="IPR042111">
    <property type="entry name" value="Adenylosuccinate_synth_dom3"/>
</dbReference>
<dbReference type="GO" id="GO:0004019">
    <property type="term" value="F:adenylosuccinate synthase activity"/>
    <property type="evidence" value="ECO:0007669"/>
    <property type="project" value="InterPro"/>
</dbReference>
<name>A0A914GW57_GLORO</name>
<feature type="compositionally biased region" description="Low complexity" evidence="1">
    <location>
        <begin position="498"/>
        <end position="511"/>
    </location>
</feature>
<evidence type="ECO:0000313" key="2">
    <source>
        <dbReference type="Proteomes" id="UP000887572"/>
    </source>
</evidence>
<reference evidence="3" key="1">
    <citation type="submission" date="2022-11" db="UniProtKB">
        <authorList>
            <consortium name="WormBaseParasite"/>
        </authorList>
    </citation>
    <scope>IDENTIFICATION</scope>
</reference>
<dbReference type="GO" id="GO:0046040">
    <property type="term" value="P:IMP metabolic process"/>
    <property type="evidence" value="ECO:0007669"/>
    <property type="project" value="TreeGrafter"/>
</dbReference>
<dbReference type="GO" id="GO:0005737">
    <property type="term" value="C:cytoplasm"/>
    <property type="evidence" value="ECO:0007669"/>
    <property type="project" value="TreeGrafter"/>
</dbReference>
<sequence>MGRRRQWKVLFSSDITKHASLCTFLCGLPVGIKCPQAFFSAASLDFCLHGVTTGRKRRCGWLDLVLLRYSTMINGFTSSRVAAQFGDSLEVPELCSPTKQQLEAGKCGVDVTPSIRQLAMPFAKAGALTCQEADTLMGSSAGSGDLVIHHLCNAAVHGDLQQLLNFDFVRWTGNPTANGEIVTERPRPEHSGYIAMEHFSNGTANDRQKRWHVRRKGMAASASRARTAGTVRCKVIRYNKQNVPGGVDKEDDEWTTAPETFSSVSSTETTRRFEFKQNLWRRCATQQLLNLDFGFCPERHRLFSKLKDGRWTGQFFSSRVAAQFGDSLEVPELCSPTKQQLEAGKCGVDVTPSIRQLAMPFAKAGALTCQEADTLMGSSAGSGDLVIHHLCNAAVHGDLQQLLNFDFVRWTGNPTANGEIVTERPRPEHSGYIAMEHFSNGTANDRQKRWHVRRKGMAASASRARTAGTVRCKVIRYNKQNVPGGVDKEDDEWTTAPETFSSVSSTETTRV</sequence>
<dbReference type="Proteomes" id="UP000887572">
    <property type="component" value="Unplaced"/>
</dbReference>
<dbReference type="AlphaFoldDB" id="A0A914GW57"/>